<sequence length="59" mass="6415">MNNKSFPHLMPEGRIGPMSTPNRVVLPAMDMNVSEGGEIVQSEIDHYAARAIAFPYGVA</sequence>
<dbReference type="Gene3D" id="3.20.20.70">
    <property type="entry name" value="Aldolase class I"/>
    <property type="match status" value="1"/>
</dbReference>
<evidence type="ECO:0000313" key="2">
    <source>
        <dbReference type="Proteomes" id="UP000235739"/>
    </source>
</evidence>
<evidence type="ECO:0008006" key="3">
    <source>
        <dbReference type="Google" id="ProtNLM"/>
    </source>
</evidence>
<dbReference type="Proteomes" id="UP000235739">
    <property type="component" value="Unassembled WGS sequence"/>
</dbReference>
<proteinExistence type="predicted"/>
<accession>A0A2N7S2S6</accession>
<organism evidence="1 2">
    <name type="scientific">Glutamicibacter arilaitensis</name>
    <dbReference type="NCBI Taxonomy" id="256701"/>
    <lineage>
        <taxon>Bacteria</taxon>
        <taxon>Bacillati</taxon>
        <taxon>Actinomycetota</taxon>
        <taxon>Actinomycetes</taxon>
        <taxon>Micrococcales</taxon>
        <taxon>Micrococcaceae</taxon>
        <taxon>Glutamicibacter</taxon>
    </lineage>
</organism>
<dbReference type="EMBL" id="PNQX01000001">
    <property type="protein sequence ID" value="PMQ20466.1"/>
    <property type="molecule type" value="Genomic_DNA"/>
</dbReference>
<dbReference type="SUPFAM" id="SSF51395">
    <property type="entry name" value="FMN-linked oxidoreductases"/>
    <property type="match status" value="1"/>
</dbReference>
<gene>
    <name evidence="1" type="ORF">CIK84_02290</name>
</gene>
<dbReference type="InterPro" id="IPR013785">
    <property type="entry name" value="Aldolase_TIM"/>
</dbReference>
<comment type="caution">
    <text evidence="1">The sequence shown here is derived from an EMBL/GenBank/DDBJ whole genome shotgun (WGS) entry which is preliminary data.</text>
</comment>
<name>A0A2N7S2S6_9MICC</name>
<protein>
    <recommendedName>
        <fullName evidence="3">NADH:flavin oxidoreductase/NADH oxidase N-terminal domain-containing protein</fullName>
    </recommendedName>
</protein>
<reference evidence="1 2" key="1">
    <citation type="journal article" date="2017" name="Elife">
        <title>Extensive horizontal gene transfer in cheese-associated bacteria.</title>
        <authorList>
            <person name="Bonham K.S."/>
            <person name="Wolfe B.E."/>
            <person name="Dutton R.J."/>
        </authorList>
    </citation>
    <scope>NUCLEOTIDE SEQUENCE [LARGE SCALE GENOMIC DNA]</scope>
    <source>
        <strain evidence="1 2">JB182</strain>
    </source>
</reference>
<dbReference type="AlphaFoldDB" id="A0A2N7S2S6"/>
<evidence type="ECO:0000313" key="1">
    <source>
        <dbReference type="EMBL" id="PMQ20466.1"/>
    </source>
</evidence>